<gene>
    <name evidence="1" type="ORF">CA13_57450</name>
</gene>
<dbReference type="EMBL" id="SJPJ01000001">
    <property type="protein sequence ID" value="TWT84269.1"/>
    <property type="molecule type" value="Genomic_DNA"/>
</dbReference>
<dbReference type="AlphaFoldDB" id="A0A5C5ZA79"/>
<reference evidence="1 2" key="1">
    <citation type="submission" date="2019-02" db="EMBL/GenBank/DDBJ databases">
        <title>Deep-cultivation of Planctomycetes and their phenomic and genomic characterization uncovers novel biology.</title>
        <authorList>
            <person name="Wiegand S."/>
            <person name="Jogler M."/>
            <person name="Boedeker C."/>
            <person name="Pinto D."/>
            <person name="Vollmers J."/>
            <person name="Rivas-Marin E."/>
            <person name="Kohn T."/>
            <person name="Peeters S.H."/>
            <person name="Heuer A."/>
            <person name="Rast P."/>
            <person name="Oberbeckmann S."/>
            <person name="Bunk B."/>
            <person name="Jeske O."/>
            <person name="Meyerdierks A."/>
            <person name="Storesund J.E."/>
            <person name="Kallscheuer N."/>
            <person name="Luecker S."/>
            <person name="Lage O.M."/>
            <person name="Pohl T."/>
            <person name="Merkel B.J."/>
            <person name="Hornburger P."/>
            <person name="Mueller R.-W."/>
            <person name="Bruemmer F."/>
            <person name="Labrenz M."/>
            <person name="Spormann A.M."/>
            <person name="Op Den Camp H."/>
            <person name="Overmann J."/>
            <person name="Amann R."/>
            <person name="Jetten M.S.M."/>
            <person name="Mascher T."/>
            <person name="Medema M.H."/>
            <person name="Devos D.P."/>
            <person name="Kaster A.-K."/>
            <person name="Ovreas L."/>
            <person name="Rohde M."/>
            <person name="Galperin M.Y."/>
            <person name="Jogler C."/>
        </authorList>
    </citation>
    <scope>NUCLEOTIDE SEQUENCE [LARGE SCALE GENOMIC DNA]</scope>
    <source>
        <strain evidence="1 2">CA13</strain>
    </source>
</reference>
<name>A0A5C5ZA79_9BACT</name>
<evidence type="ECO:0000313" key="1">
    <source>
        <dbReference type="EMBL" id="TWT84269.1"/>
    </source>
</evidence>
<dbReference type="Proteomes" id="UP000315010">
    <property type="component" value="Unassembled WGS sequence"/>
</dbReference>
<proteinExistence type="predicted"/>
<comment type="caution">
    <text evidence="1">The sequence shown here is derived from an EMBL/GenBank/DDBJ whole genome shotgun (WGS) entry which is preliminary data.</text>
</comment>
<sequence length="76" mass="8824">MSNKRFVSIGKRNNRQIFLKLVLHDGPSINKSLHCFAWGLFWGRIAVRADLVVSDQIAFHDAIEKILWPNLSYSQR</sequence>
<organism evidence="1 2">
    <name type="scientific">Novipirellula herctigrandis</name>
    <dbReference type="NCBI Taxonomy" id="2527986"/>
    <lineage>
        <taxon>Bacteria</taxon>
        <taxon>Pseudomonadati</taxon>
        <taxon>Planctomycetota</taxon>
        <taxon>Planctomycetia</taxon>
        <taxon>Pirellulales</taxon>
        <taxon>Pirellulaceae</taxon>
        <taxon>Novipirellula</taxon>
    </lineage>
</organism>
<keyword evidence="2" id="KW-1185">Reference proteome</keyword>
<evidence type="ECO:0000313" key="2">
    <source>
        <dbReference type="Proteomes" id="UP000315010"/>
    </source>
</evidence>
<protein>
    <submittedName>
        <fullName evidence="1">Uncharacterized protein</fullName>
    </submittedName>
</protein>
<accession>A0A5C5ZA79</accession>